<evidence type="ECO:0000313" key="3">
    <source>
        <dbReference type="Proteomes" id="UP000027222"/>
    </source>
</evidence>
<name>A0A067TSU1_GALM3</name>
<protein>
    <submittedName>
        <fullName evidence="2">Uncharacterized protein</fullName>
    </submittedName>
</protein>
<dbReference type="HOGENOM" id="CLU_364821_0_0_1"/>
<reference evidence="3" key="1">
    <citation type="journal article" date="2014" name="Proc. Natl. Acad. Sci. U.S.A.">
        <title>Extensive sampling of basidiomycete genomes demonstrates inadequacy of the white-rot/brown-rot paradigm for wood decay fungi.</title>
        <authorList>
            <person name="Riley R."/>
            <person name="Salamov A.A."/>
            <person name="Brown D.W."/>
            <person name="Nagy L.G."/>
            <person name="Floudas D."/>
            <person name="Held B.W."/>
            <person name="Levasseur A."/>
            <person name="Lombard V."/>
            <person name="Morin E."/>
            <person name="Otillar R."/>
            <person name="Lindquist E.A."/>
            <person name="Sun H."/>
            <person name="LaButti K.M."/>
            <person name="Schmutz J."/>
            <person name="Jabbour D."/>
            <person name="Luo H."/>
            <person name="Baker S.E."/>
            <person name="Pisabarro A.G."/>
            <person name="Walton J.D."/>
            <person name="Blanchette R.A."/>
            <person name="Henrissat B."/>
            <person name="Martin F."/>
            <person name="Cullen D."/>
            <person name="Hibbett D.S."/>
            <person name="Grigoriev I.V."/>
        </authorList>
    </citation>
    <scope>NUCLEOTIDE SEQUENCE [LARGE SCALE GENOMIC DNA]</scope>
    <source>
        <strain evidence="3">CBS 339.88</strain>
    </source>
</reference>
<dbReference type="Proteomes" id="UP000027222">
    <property type="component" value="Unassembled WGS sequence"/>
</dbReference>
<dbReference type="STRING" id="685588.A0A067TSU1"/>
<keyword evidence="3" id="KW-1185">Reference proteome</keyword>
<dbReference type="OrthoDB" id="3266894at2759"/>
<feature type="compositionally biased region" description="Polar residues" evidence="1">
    <location>
        <begin position="523"/>
        <end position="534"/>
    </location>
</feature>
<evidence type="ECO:0000313" key="2">
    <source>
        <dbReference type="EMBL" id="KDR85387.1"/>
    </source>
</evidence>
<feature type="region of interest" description="Disordered" evidence="1">
    <location>
        <begin position="490"/>
        <end position="534"/>
    </location>
</feature>
<feature type="region of interest" description="Disordered" evidence="1">
    <location>
        <begin position="635"/>
        <end position="681"/>
    </location>
</feature>
<proteinExistence type="predicted"/>
<dbReference type="AlphaFoldDB" id="A0A067TSU1"/>
<accession>A0A067TSU1</accession>
<feature type="compositionally biased region" description="Polar residues" evidence="1">
    <location>
        <begin position="490"/>
        <end position="503"/>
    </location>
</feature>
<dbReference type="EMBL" id="KL142367">
    <property type="protein sequence ID" value="KDR85387.1"/>
    <property type="molecule type" value="Genomic_DNA"/>
</dbReference>
<evidence type="ECO:0000256" key="1">
    <source>
        <dbReference type="SAM" id="MobiDB-lite"/>
    </source>
</evidence>
<feature type="region of interest" description="Disordered" evidence="1">
    <location>
        <begin position="1"/>
        <end position="34"/>
    </location>
</feature>
<feature type="region of interest" description="Disordered" evidence="1">
    <location>
        <begin position="109"/>
        <end position="132"/>
    </location>
</feature>
<gene>
    <name evidence="2" type="ORF">GALMADRAFT_218479</name>
</gene>
<organism evidence="2 3">
    <name type="scientific">Galerina marginata (strain CBS 339.88)</name>
    <dbReference type="NCBI Taxonomy" id="685588"/>
    <lineage>
        <taxon>Eukaryota</taxon>
        <taxon>Fungi</taxon>
        <taxon>Dikarya</taxon>
        <taxon>Basidiomycota</taxon>
        <taxon>Agaricomycotina</taxon>
        <taxon>Agaricomycetes</taxon>
        <taxon>Agaricomycetidae</taxon>
        <taxon>Agaricales</taxon>
        <taxon>Agaricineae</taxon>
        <taxon>Strophariaceae</taxon>
        <taxon>Galerina</taxon>
    </lineage>
</organism>
<sequence>MDPRRPRASILSLFDPLSGSPHSSVDKENDAGDSSFFQPAGMTLIHNPVQPYLPTFKRRLVDVGDMTIDEPEMHDLLADEDELQDALHQNLAEDDDNDTLTFRDMAKAATPKWSERRAATMATPKSSPTPRTPLAEIAFKEETTPMARKKAYKRTGMSVALKLADLDYAQPQAEKPSSLVPPNLCNIIHSSSLPLVSPPMIEVSFDEPGLQITPETSGPSGLTLGSSVGTLNLPTPTESLIADTSIPVLISPPSPYLSPIAPTLQTTRLRANPPPNDRANRYSVDLQSSFQLHLNSSETTFDLLNEKISFFNTKDGIESFLNNLEIDDSFGDEDFEEIKSLKGTLGKESRAVRAMSPPKTLENVLPVTKENIEIRAEDEDSSPLNQVKSVLVPELLLKATTAESITGHSPISVQRIPTSSGGNGLKAGSTIVVEEDRAVPISIPVDYVPCVPERRKSLLSTPRFSSVLQHPPRQVPALKIVKRSRLVAQSNSNVATTTNSRRSSIVPGTRASTSRTDMRSSPEAASTSTINGNKQVDGQLARGLKKVVPVQPSVSASTSGDGPRRVLISEGPKLNSVSNSRTALDHTKSSSTITGPRRIMVAAPVVEKAPSVIAKPTAQASSGLKQPVKYATAGPSSAIPKPIARAAGTKLPGPPSSTARFGVPTSGLIGSTKGLLGRRVT</sequence>